<dbReference type="RefSeq" id="WP_058123241.1">
    <property type="nucleotide sequence ID" value="NZ_CYRX01000025.1"/>
</dbReference>
<evidence type="ECO:0000313" key="2">
    <source>
        <dbReference type="Proteomes" id="UP000051298"/>
    </source>
</evidence>
<sequence>MIETGLHVIYNTTARLHYAVDVQDTYAGICVFEPCQEGQVAPDYIGEIAWQDLKEALEKPQDSFNKAGFVDLEGNGVFVRDLPGCPRGAVYKGRSYIFLDGMVGHDELTDYALIDIMTDNNGFPLPWRNRFAQSAREKVDYSFRHRARTQASNALVIFMPIAGPLSGARVELLCDQDPILLNGTSVAGRIDDATIPNDGVWFKQFYFHAVGTEVVPVPAGGRADVPITLKWNGDGAPCPHALTLKLDSDAGYLPKRRLATDAQGQGSFAIEALGLRPGDRISVKVNTEHYTAIGKIIVEVV</sequence>
<dbReference type="Proteomes" id="UP000051298">
    <property type="component" value="Unassembled WGS sequence"/>
</dbReference>
<accession>A0A0N7LTB3</accession>
<proteinExistence type="predicted"/>
<organism evidence="1 2">
    <name type="scientific">Thalassobacter stenotrophicus</name>
    <dbReference type="NCBI Taxonomy" id="266809"/>
    <lineage>
        <taxon>Bacteria</taxon>
        <taxon>Pseudomonadati</taxon>
        <taxon>Pseudomonadota</taxon>
        <taxon>Alphaproteobacteria</taxon>
        <taxon>Rhodobacterales</taxon>
        <taxon>Roseobacteraceae</taxon>
        <taxon>Thalassobacter</taxon>
    </lineage>
</organism>
<dbReference type="AlphaFoldDB" id="A0A0N7LTB3"/>
<name>A0A0N7LTB3_9RHOB</name>
<protein>
    <submittedName>
        <fullName evidence="1">Uncharacterized protein</fullName>
    </submittedName>
</protein>
<reference evidence="1 2" key="1">
    <citation type="submission" date="2015-09" db="EMBL/GenBank/DDBJ databases">
        <authorList>
            <consortium name="Swine Surveillance"/>
        </authorList>
    </citation>
    <scope>NUCLEOTIDE SEQUENCE [LARGE SCALE GENOMIC DNA]</scope>
    <source>
        <strain evidence="1 2">CECT 5294</strain>
    </source>
</reference>
<gene>
    <name evidence="1" type="ORF">THS5294_01507</name>
</gene>
<dbReference type="EMBL" id="CYRX01000025">
    <property type="protein sequence ID" value="CUH60218.1"/>
    <property type="molecule type" value="Genomic_DNA"/>
</dbReference>
<evidence type="ECO:0000313" key="1">
    <source>
        <dbReference type="EMBL" id="CUH60218.1"/>
    </source>
</evidence>